<sequence>MAAQRAAAVAAMGFQAGNPLAAAAAANWMLNGNTNNSNNNNFGKTSSKDNEVEVKAGAVKTELPSKKEVNDEKTLASPEEMLSPNNLASTLTAKFFNNTNTPNQVAQALIAHFQQQKAQ</sequence>
<proteinExistence type="predicted"/>
<protein>
    <submittedName>
        <fullName evidence="2">Uncharacterized protein</fullName>
    </submittedName>
</protein>
<organism evidence="1 2">
    <name type="scientific">Panagrolaimus sp. ES5</name>
    <dbReference type="NCBI Taxonomy" id="591445"/>
    <lineage>
        <taxon>Eukaryota</taxon>
        <taxon>Metazoa</taxon>
        <taxon>Ecdysozoa</taxon>
        <taxon>Nematoda</taxon>
        <taxon>Chromadorea</taxon>
        <taxon>Rhabditida</taxon>
        <taxon>Tylenchina</taxon>
        <taxon>Panagrolaimomorpha</taxon>
        <taxon>Panagrolaimoidea</taxon>
        <taxon>Panagrolaimidae</taxon>
        <taxon>Panagrolaimus</taxon>
    </lineage>
</organism>
<accession>A0AC34GCF4</accession>
<evidence type="ECO:0000313" key="1">
    <source>
        <dbReference type="Proteomes" id="UP000887579"/>
    </source>
</evidence>
<reference evidence="2" key="1">
    <citation type="submission" date="2022-11" db="UniProtKB">
        <authorList>
            <consortium name="WormBaseParasite"/>
        </authorList>
    </citation>
    <scope>IDENTIFICATION</scope>
</reference>
<name>A0AC34GCF4_9BILA</name>
<dbReference type="WBParaSite" id="ES5_v2.g27328.t1">
    <property type="protein sequence ID" value="ES5_v2.g27328.t1"/>
    <property type="gene ID" value="ES5_v2.g27328"/>
</dbReference>
<evidence type="ECO:0000313" key="2">
    <source>
        <dbReference type="WBParaSite" id="ES5_v2.g27328.t1"/>
    </source>
</evidence>
<dbReference type="Proteomes" id="UP000887579">
    <property type="component" value="Unplaced"/>
</dbReference>